<keyword evidence="2" id="KW-1185">Reference proteome</keyword>
<reference evidence="1 2" key="1">
    <citation type="submission" date="2018-03" db="EMBL/GenBank/DDBJ databases">
        <title>Genomic Encyclopedia of Archaeal and Bacterial Type Strains, Phase II (KMG-II): from individual species to whole genera.</title>
        <authorList>
            <person name="Goeker M."/>
        </authorList>
    </citation>
    <scope>NUCLEOTIDE SEQUENCE [LARGE SCALE GENOMIC DNA]</scope>
    <source>
        <strain evidence="1 2">DSM 100214</strain>
    </source>
</reference>
<dbReference type="EMBL" id="QICL01000020">
    <property type="protein sequence ID" value="PXV62376.1"/>
    <property type="molecule type" value="Genomic_DNA"/>
</dbReference>
<dbReference type="Proteomes" id="UP000247973">
    <property type="component" value="Unassembled WGS sequence"/>
</dbReference>
<sequence length="173" mass="20189">MNSIEKQFNQCIDTILKDEYYYVVPQMVEFGVRMVNDILPKQTKFRNLTGNTITSFAFGVYYMGKLEVLGFNSKYPDPIRNKLIEGETVYKFLDYDGRIRKWFTADVNTDAGYGQNTSAEFLKSYVCTQKYGIVFTTGTEYSEYLQKVRRLNVLVDGYETARHDFVKSFKPIK</sequence>
<name>A0A2V3PLY9_9BACT</name>
<dbReference type="RefSeq" id="WP_110311508.1">
    <property type="nucleotide sequence ID" value="NZ_QICL01000020.1"/>
</dbReference>
<dbReference type="OrthoDB" id="1031225at2"/>
<proteinExistence type="predicted"/>
<protein>
    <submittedName>
        <fullName evidence="1">Uncharacterized protein</fullName>
    </submittedName>
</protein>
<evidence type="ECO:0000313" key="2">
    <source>
        <dbReference type="Proteomes" id="UP000247973"/>
    </source>
</evidence>
<comment type="caution">
    <text evidence="1">The sequence shown here is derived from an EMBL/GenBank/DDBJ whole genome shotgun (WGS) entry which is preliminary data.</text>
</comment>
<accession>A0A2V3PLY9</accession>
<dbReference type="AlphaFoldDB" id="A0A2V3PLY9"/>
<evidence type="ECO:0000313" key="1">
    <source>
        <dbReference type="EMBL" id="PXV62376.1"/>
    </source>
</evidence>
<gene>
    <name evidence="1" type="ORF">CLV62_12065</name>
</gene>
<organism evidence="1 2">
    <name type="scientific">Dysgonomonas alginatilytica</name>
    <dbReference type="NCBI Taxonomy" id="1605892"/>
    <lineage>
        <taxon>Bacteria</taxon>
        <taxon>Pseudomonadati</taxon>
        <taxon>Bacteroidota</taxon>
        <taxon>Bacteroidia</taxon>
        <taxon>Bacteroidales</taxon>
        <taxon>Dysgonomonadaceae</taxon>
        <taxon>Dysgonomonas</taxon>
    </lineage>
</organism>